<dbReference type="Proteomes" id="UP000319004">
    <property type="component" value="Chromosome"/>
</dbReference>
<dbReference type="KEGG" id="snep:Enr13x_30460"/>
<dbReference type="EMBL" id="CP037423">
    <property type="protein sequence ID" value="QDV43191.1"/>
    <property type="molecule type" value="Genomic_DNA"/>
</dbReference>
<organism evidence="1 2">
    <name type="scientific">Stieleria neptunia</name>
    <dbReference type="NCBI Taxonomy" id="2527979"/>
    <lineage>
        <taxon>Bacteria</taxon>
        <taxon>Pseudomonadati</taxon>
        <taxon>Planctomycetota</taxon>
        <taxon>Planctomycetia</taxon>
        <taxon>Pirellulales</taxon>
        <taxon>Pirellulaceae</taxon>
        <taxon>Stieleria</taxon>
    </lineage>
</organism>
<proteinExistence type="predicted"/>
<reference evidence="1 2" key="1">
    <citation type="submission" date="2019-03" db="EMBL/GenBank/DDBJ databases">
        <title>Deep-cultivation of Planctomycetes and their phenomic and genomic characterization uncovers novel biology.</title>
        <authorList>
            <person name="Wiegand S."/>
            <person name="Jogler M."/>
            <person name="Boedeker C."/>
            <person name="Pinto D."/>
            <person name="Vollmers J."/>
            <person name="Rivas-Marin E."/>
            <person name="Kohn T."/>
            <person name="Peeters S.H."/>
            <person name="Heuer A."/>
            <person name="Rast P."/>
            <person name="Oberbeckmann S."/>
            <person name="Bunk B."/>
            <person name="Jeske O."/>
            <person name="Meyerdierks A."/>
            <person name="Storesund J.E."/>
            <person name="Kallscheuer N."/>
            <person name="Luecker S."/>
            <person name="Lage O.M."/>
            <person name="Pohl T."/>
            <person name="Merkel B.J."/>
            <person name="Hornburger P."/>
            <person name="Mueller R.-W."/>
            <person name="Bruemmer F."/>
            <person name="Labrenz M."/>
            <person name="Spormann A.M."/>
            <person name="Op den Camp H."/>
            <person name="Overmann J."/>
            <person name="Amann R."/>
            <person name="Jetten M.S.M."/>
            <person name="Mascher T."/>
            <person name="Medema M.H."/>
            <person name="Devos D.P."/>
            <person name="Kaster A.-K."/>
            <person name="Ovreas L."/>
            <person name="Rohde M."/>
            <person name="Galperin M.Y."/>
            <person name="Jogler C."/>
        </authorList>
    </citation>
    <scope>NUCLEOTIDE SEQUENCE [LARGE SCALE GENOMIC DNA]</scope>
    <source>
        <strain evidence="1 2">Enr13</strain>
    </source>
</reference>
<keyword evidence="2" id="KW-1185">Reference proteome</keyword>
<dbReference type="AlphaFoldDB" id="A0A518HQW9"/>
<sequence length="274" mass="30920">MHCVTLADLAATLSQHGPSLLELRPRVPSATIMRYWTASRSRHELWHRVMSRYRDAKNAGNYGRLADWWADHRVVLEEILVSELLTRVVAAIGAETAATDGAENHESHESLAAVTHGIYLGQIEASNRVAQIILESCGASVEDTVRLNRLRYGVERWTDWLIGRVSVHRDRSFQYSIDAERSKTFYDEVREGASCTHRDTTTWLMNAAMREMLVRRTSENSALAHANHEVASAALALFRPELFDDYGVPKSVWLNRLQKDAAKLKPFDFAGMSG</sequence>
<evidence type="ECO:0000313" key="2">
    <source>
        <dbReference type="Proteomes" id="UP000319004"/>
    </source>
</evidence>
<accession>A0A518HQW9</accession>
<gene>
    <name evidence="1" type="ORF">Enr13x_30460</name>
</gene>
<evidence type="ECO:0000313" key="1">
    <source>
        <dbReference type="EMBL" id="QDV43191.1"/>
    </source>
</evidence>
<protein>
    <submittedName>
        <fullName evidence="1">Uncharacterized protein</fullName>
    </submittedName>
</protein>
<name>A0A518HQW9_9BACT</name>